<evidence type="ECO:0000313" key="3">
    <source>
        <dbReference type="Proteomes" id="UP000177001"/>
    </source>
</evidence>
<feature type="transmembrane region" description="Helical" evidence="1">
    <location>
        <begin position="136"/>
        <end position="154"/>
    </location>
</feature>
<dbReference type="AlphaFoldDB" id="A0A1F6WY04"/>
<dbReference type="InterPro" id="IPR046737">
    <property type="entry name" value="DUF6629"/>
</dbReference>
<organism evidence="2 3">
    <name type="scientific">Candidatus Nomurabacteria bacterium RIFCSPLOWO2_01_FULL_36_16</name>
    <dbReference type="NCBI Taxonomy" id="1801767"/>
    <lineage>
        <taxon>Bacteria</taxon>
        <taxon>Candidatus Nomuraibacteriota</taxon>
    </lineage>
</organism>
<keyword evidence="1" id="KW-0472">Membrane</keyword>
<feature type="transmembrane region" description="Helical" evidence="1">
    <location>
        <begin position="161"/>
        <end position="178"/>
    </location>
</feature>
<reference evidence="2 3" key="1">
    <citation type="journal article" date="2016" name="Nat. Commun.">
        <title>Thousands of microbial genomes shed light on interconnected biogeochemical processes in an aquifer system.</title>
        <authorList>
            <person name="Anantharaman K."/>
            <person name="Brown C.T."/>
            <person name="Hug L.A."/>
            <person name="Sharon I."/>
            <person name="Castelle C.J."/>
            <person name="Probst A.J."/>
            <person name="Thomas B.C."/>
            <person name="Singh A."/>
            <person name="Wilkins M.J."/>
            <person name="Karaoz U."/>
            <person name="Brodie E.L."/>
            <person name="Williams K.H."/>
            <person name="Hubbard S.S."/>
            <person name="Banfield J.F."/>
        </authorList>
    </citation>
    <scope>NUCLEOTIDE SEQUENCE [LARGE SCALE GENOMIC DNA]</scope>
</reference>
<keyword evidence="1" id="KW-0812">Transmembrane</keyword>
<protein>
    <submittedName>
        <fullName evidence="2">Uncharacterized protein</fullName>
    </submittedName>
</protein>
<feature type="transmembrane region" description="Helical" evidence="1">
    <location>
        <begin position="184"/>
        <end position="202"/>
    </location>
</feature>
<dbReference type="EMBL" id="MFUR01000011">
    <property type="protein sequence ID" value="OGI86758.1"/>
    <property type="molecule type" value="Genomic_DNA"/>
</dbReference>
<dbReference type="Pfam" id="PF20334">
    <property type="entry name" value="DUF6629"/>
    <property type="match status" value="1"/>
</dbReference>
<comment type="caution">
    <text evidence="2">The sequence shown here is derived from an EMBL/GenBank/DDBJ whole genome shotgun (WGS) entry which is preliminary data.</text>
</comment>
<evidence type="ECO:0000256" key="1">
    <source>
        <dbReference type="SAM" id="Phobius"/>
    </source>
</evidence>
<feature type="transmembrane region" description="Helical" evidence="1">
    <location>
        <begin position="67"/>
        <end position="87"/>
    </location>
</feature>
<proteinExistence type="predicted"/>
<gene>
    <name evidence="2" type="ORF">A3A91_02015</name>
</gene>
<evidence type="ECO:0000313" key="2">
    <source>
        <dbReference type="EMBL" id="OGI86758.1"/>
    </source>
</evidence>
<name>A0A1F6WY04_9BACT</name>
<dbReference type="Proteomes" id="UP000177001">
    <property type="component" value="Unassembled WGS sequence"/>
</dbReference>
<feature type="transmembrane region" description="Helical" evidence="1">
    <location>
        <begin position="6"/>
        <end position="23"/>
    </location>
</feature>
<sequence>MCFSATASFVAGGALTAVGVATIKKTKRKAELPFATIPLLFGIQQIIEGIVWISFSNPTLNVISTYAYSMFSHVLWPIFIPVAILLLEKDPARKKILHVLAGIGLAVGIFLFYFILANGVTARTVNNSIAYISSHLYLPLILTLYVLATCVSFFISSSKTLNVIGIVMSSSFFIAGLFFNETFISVWCFFAAVLSIIIYWYFRRNYANPQIGRDYLN</sequence>
<accession>A0A1F6WY04</accession>
<feature type="transmembrane region" description="Helical" evidence="1">
    <location>
        <begin position="96"/>
        <end position="116"/>
    </location>
</feature>
<feature type="transmembrane region" description="Helical" evidence="1">
    <location>
        <begin position="35"/>
        <end position="55"/>
    </location>
</feature>
<keyword evidence="1" id="KW-1133">Transmembrane helix</keyword>